<comment type="caution">
    <text evidence="5">The sequence shown here is derived from an EMBL/GenBank/DDBJ whole genome shotgun (WGS) entry which is preliminary data.</text>
</comment>
<comment type="similarity">
    <text evidence="1 4">Belongs to the short-chain dehydrogenases/reductases (SDR) family.</text>
</comment>
<dbReference type="OrthoDB" id="3819888at2759"/>
<evidence type="ECO:0000256" key="2">
    <source>
        <dbReference type="ARBA" id="ARBA00022857"/>
    </source>
</evidence>
<dbReference type="PANTHER" id="PTHR43618:SF4">
    <property type="entry name" value="SHORT CHAIN DEHYDROGENASE_REDUCTASE FAMILY (AFU_ORTHOLOGUE AFUA_7G04540)"/>
    <property type="match status" value="1"/>
</dbReference>
<accession>A0A427XN88</accession>
<dbReference type="Pfam" id="PF00106">
    <property type="entry name" value="adh_short"/>
    <property type="match status" value="1"/>
</dbReference>
<protein>
    <submittedName>
        <fullName evidence="5">Uncharacterized protein</fullName>
    </submittedName>
</protein>
<dbReference type="EMBL" id="RSCE01000008">
    <property type="protein sequence ID" value="RSH80381.1"/>
    <property type="molecule type" value="Genomic_DNA"/>
</dbReference>
<organism evidence="5 6">
    <name type="scientific">Apiotrichum porosum</name>
    <dbReference type="NCBI Taxonomy" id="105984"/>
    <lineage>
        <taxon>Eukaryota</taxon>
        <taxon>Fungi</taxon>
        <taxon>Dikarya</taxon>
        <taxon>Basidiomycota</taxon>
        <taxon>Agaricomycotina</taxon>
        <taxon>Tremellomycetes</taxon>
        <taxon>Trichosporonales</taxon>
        <taxon>Trichosporonaceae</taxon>
        <taxon>Apiotrichum</taxon>
    </lineage>
</organism>
<dbReference type="InterPro" id="IPR052178">
    <property type="entry name" value="Sec_Metab_Biosynth_SDR"/>
</dbReference>
<dbReference type="PANTHER" id="PTHR43618">
    <property type="entry name" value="7-ALPHA-HYDROXYSTEROID DEHYDROGENASE"/>
    <property type="match status" value="1"/>
</dbReference>
<evidence type="ECO:0000256" key="4">
    <source>
        <dbReference type="RuleBase" id="RU000363"/>
    </source>
</evidence>
<gene>
    <name evidence="5" type="ORF">EHS24_008957</name>
</gene>
<dbReference type="SUPFAM" id="SSF51735">
    <property type="entry name" value="NAD(P)-binding Rossmann-fold domains"/>
    <property type="match status" value="1"/>
</dbReference>
<dbReference type="GO" id="GO:0016491">
    <property type="term" value="F:oxidoreductase activity"/>
    <property type="evidence" value="ECO:0007669"/>
    <property type="project" value="UniProtKB-KW"/>
</dbReference>
<dbReference type="PROSITE" id="PS00061">
    <property type="entry name" value="ADH_SHORT"/>
    <property type="match status" value="1"/>
</dbReference>
<dbReference type="InterPro" id="IPR036291">
    <property type="entry name" value="NAD(P)-bd_dom_sf"/>
</dbReference>
<evidence type="ECO:0000313" key="6">
    <source>
        <dbReference type="Proteomes" id="UP000279236"/>
    </source>
</evidence>
<keyword evidence="3" id="KW-0560">Oxidoreductase</keyword>
<sequence length="306" mass="32356">MTSNSVSSTALGKSAIGTGALKTANLFDVSGQVAVVTGGGTGLGLVTAAALAENGVKVYITGRRKELLESAAKQASPKSGPGVIIPIQADVATKEGIVKLRDAVAKEERYINILVNNHGVSQGNANIDAAEQTPEGISSTMFNDDTFDRWLDTYRINTASYYFTTFAFLPLLCAAKTVGGFPEPGNVVVISSMSGITKTSQRGQLNYNASKAATISLADQMATEFARRNLAVRVNTICPGYFPSGMTVIDSPDDPEVFRGKQWAIPLARPGNAIDYAQCIFSVVTNKYQTGSHVVIDGGWLLESAF</sequence>
<dbReference type="Proteomes" id="UP000279236">
    <property type="component" value="Unassembled WGS sequence"/>
</dbReference>
<dbReference type="InterPro" id="IPR002347">
    <property type="entry name" value="SDR_fam"/>
</dbReference>
<evidence type="ECO:0000256" key="1">
    <source>
        <dbReference type="ARBA" id="ARBA00006484"/>
    </source>
</evidence>
<proteinExistence type="inferred from homology"/>
<name>A0A427XN88_9TREE</name>
<dbReference type="STRING" id="105984.A0A427XN88"/>
<keyword evidence="6" id="KW-1185">Reference proteome</keyword>
<dbReference type="PRINTS" id="PR00081">
    <property type="entry name" value="GDHRDH"/>
</dbReference>
<dbReference type="RefSeq" id="XP_028475328.1">
    <property type="nucleotide sequence ID" value="XM_028624256.1"/>
</dbReference>
<dbReference type="GeneID" id="39593500"/>
<dbReference type="InterPro" id="IPR020904">
    <property type="entry name" value="Sc_DH/Rdtase_CS"/>
</dbReference>
<evidence type="ECO:0000313" key="5">
    <source>
        <dbReference type="EMBL" id="RSH80381.1"/>
    </source>
</evidence>
<evidence type="ECO:0000256" key="3">
    <source>
        <dbReference type="ARBA" id="ARBA00023002"/>
    </source>
</evidence>
<dbReference type="AlphaFoldDB" id="A0A427XN88"/>
<reference evidence="5 6" key="1">
    <citation type="submission" date="2018-11" db="EMBL/GenBank/DDBJ databases">
        <title>Genome sequence of Apiotrichum porosum DSM 27194.</title>
        <authorList>
            <person name="Aliyu H."/>
            <person name="Gorte O."/>
            <person name="Ochsenreither K."/>
        </authorList>
    </citation>
    <scope>NUCLEOTIDE SEQUENCE [LARGE SCALE GENOMIC DNA]</scope>
    <source>
        <strain evidence="5 6">DSM 27194</strain>
    </source>
</reference>
<dbReference type="PRINTS" id="PR00080">
    <property type="entry name" value="SDRFAMILY"/>
</dbReference>
<keyword evidence="2" id="KW-0521">NADP</keyword>
<dbReference type="Gene3D" id="3.40.50.720">
    <property type="entry name" value="NAD(P)-binding Rossmann-like Domain"/>
    <property type="match status" value="1"/>
</dbReference>